<evidence type="ECO:0000313" key="3">
    <source>
        <dbReference type="EMBL" id="KAL0430789.1"/>
    </source>
</evidence>
<keyword evidence="2" id="KW-0812">Transmembrane</keyword>
<dbReference type="EMBL" id="JACGWJ010000003">
    <property type="protein sequence ID" value="KAL0430789.1"/>
    <property type="molecule type" value="Genomic_DNA"/>
</dbReference>
<keyword evidence="2" id="KW-0472">Membrane</keyword>
<dbReference type="PANTHER" id="PTHR33067">
    <property type="entry name" value="RNA-DIRECTED DNA POLYMERASE-RELATED"/>
    <property type="match status" value="1"/>
</dbReference>
<reference evidence="3" key="1">
    <citation type="submission" date="2020-06" db="EMBL/GenBank/DDBJ databases">
        <authorList>
            <person name="Li T."/>
            <person name="Hu X."/>
            <person name="Zhang T."/>
            <person name="Song X."/>
            <person name="Zhang H."/>
            <person name="Dai N."/>
            <person name="Sheng W."/>
            <person name="Hou X."/>
            <person name="Wei L."/>
        </authorList>
    </citation>
    <scope>NUCLEOTIDE SEQUENCE</scope>
    <source>
        <strain evidence="3">G02</strain>
        <tissue evidence="3">Leaf</tissue>
    </source>
</reference>
<feature type="compositionally biased region" description="Basic and acidic residues" evidence="1">
    <location>
        <begin position="15"/>
        <end position="38"/>
    </location>
</feature>
<dbReference type="AlphaFoldDB" id="A0AAW2VMH9"/>
<name>A0AAW2VMH9_SESRA</name>
<proteinExistence type="predicted"/>
<reference evidence="3" key="2">
    <citation type="journal article" date="2024" name="Plant">
        <title>Genomic evolution and insights into agronomic trait innovations of Sesamum species.</title>
        <authorList>
            <person name="Miao H."/>
            <person name="Wang L."/>
            <person name="Qu L."/>
            <person name="Liu H."/>
            <person name="Sun Y."/>
            <person name="Le M."/>
            <person name="Wang Q."/>
            <person name="Wei S."/>
            <person name="Zheng Y."/>
            <person name="Lin W."/>
            <person name="Duan Y."/>
            <person name="Cao H."/>
            <person name="Xiong S."/>
            <person name="Wang X."/>
            <person name="Wei L."/>
            <person name="Li C."/>
            <person name="Ma Q."/>
            <person name="Ju M."/>
            <person name="Zhao R."/>
            <person name="Li G."/>
            <person name="Mu C."/>
            <person name="Tian Q."/>
            <person name="Mei H."/>
            <person name="Zhang T."/>
            <person name="Gao T."/>
            <person name="Zhang H."/>
        </authorList>
    </citation>
    <scope>NUCLEOTIDE SEQUENCE</scope>
    <source>
        <strain evidence="3">G02</strain>
    </source>
</reference>
<dbReference type="PANTHER" id="PTHR33067:SF9">
    <property type="entry name" value="RNA-DIRECTED DNA POLYMERASE"/>
    <property type="match status" value="1"/>
</dbReference>
<feature type="transmembrane region" description="Helical" evidence="2">
    <location>
        <begin position="122"/>
        <end position="144"/>
    </location>
</feature>
<accession>A0AAW2VMH9</accession>
<feature type="region of interest" description="Disordered" evidence="1">
    <location>
        <begin position="1"/>
        <end position="38"/>
    </location>
</feature>
<gene>
    <name evidence="3" type="ORF">Sradi_0704900</name>
</gene>
<keyword evidence="2" id="KW-1133">Transmembrane helix</keyword>
<comment type="caution">
    <text evidence="3">The sequence shown here is derived from an EMBL/GenBank/DDBJ whole genome shotgun (WGS) entry which is preliminary data.</text>
</comment>
<evidence type="ECO:0000256" key="1">
    <source>
        <dbReference type="SAM" id="MobiDB-lite"/>
    </source>
</evidence>
<organism evidence="3">
    <name type="scientific">Sesamum radiatum</name>
    <name type="common">Black benniseed</name>
    <dbReference type="NCBI Taxonomy" id="300843"/>
    <lineage>
        <taxon>Eukaryota</taxon>
        <taxon>Viridiplantae</taxon>
        <taxon>Streptophyta</taxon>
        <taxon>Embryophyta</taxon>
        <taxon>Tracheophyta</taxon>
        <taxon>Spermatophyta</taxon>
        <taxon>Magnoliopsida</taxon>
        <taxon>eudicotyledons</taxon>
        <taxon>Gunneridae</taxon>
        <taxon>Pentapetalae</taxon>
        <taxon>asterids</taxon>
        <taxon>lamiids</taxon>
        <taxon>Lamiales</taxon>
        <taxon>Pedaliaceae</taxon>
        <taxon>Sesamum</taxon>
    </lineage>
</organism>
<protein>
    <submittedName>
        <fullName evidence="3">Uncharacterized protein</fullName>
    </submittedName>
</protein>
<evidence type="ECO:0000256" key="2">
    <source>
        <dbReference type="SAM" id="Phobius"/>
    </source>
</evidence>
<sequence>MTRSRGGELTQFDPEIERSFHRKRNTIERGDTTKNSETEEHLTIIEPTMDHVGAVEKPMIKYSFPAADGTISSIALPTIQANNFEIKPSIIQIIRSSVQFSNLPEEDPNKHLSNFLKICDTLSLIALVMMLLDLGFFHCHYVILLKFSFNLYLLLDRESLYDAWEHFKGMLRRCPHHELPIWRQMLSYAKFLKEVISNKRKWEGGETVKPNEACSAILQNKLPPKFKDPGSFSIPCTIGNTDFDKALCDLGASDMKEEHKEVANFVDTGHEPNKKKRWRNQAYENGGLYKEHTKAWDEFHIKKKVQG</sequence>